<dbReference type="EMBL" id="JACHIR010000001">
    <property type="protein sequence ID" value="MBB5891856.1"/>
    <property type="molecule type" value="Genomic_DNA"/>
</dbReference>
<reference evidence="1 2" key="1">
    <citation type="submission" date="2020-08" db="EMBL/GenBank/DDBJ databases">
        <title>Sequencing the genomes of 1000 actinobacteria strains.</title>
        <authorList>
            <person name="Klenk H.-P."/>
        </authorList>
    </citation>
    <scope>NUCLEOTIDE SEQUENCE [LARGE SCALE GENOMIC DNA]</scope>
    <source>
        <strain evidence="1 2">DSM 43851</strain>
    </source>
</reference>
<proteinExistence type="predicted"/>
<dbReference type="AlphaFoldDB" id="A0A7W9KFX0"/>
<organism evidence="1 2">
    <name type="scientific">Kutzneria kofuensis</name>
    <dbReference type="NCBI Taxonomy" id="103725"/>
    <lineage>
        <taxon>Bacteria</taxon>
        <taxon>Bacillati</taxon>
        <taxon>Actinomycetota</taxon>
        <taxon>Actinomycetes</taxon>
        <taxon>Pseudonocardiales</taxon>
        <taxon>Pseudonocardiaceae</taxon>
        <taxon>Kutzneria</taxon>
    </lineage>
</organism>
<keyword evidence="2" id="KW-1185">Reference proteome</keyword>
<name>A0A7W9KFX0_9PSEU</name>
<evidence type="ECO:0000313" key="1">
    <source>
        <dbReference type="EMBL" id="MBB5891856.1"/>
    </source>
</evidence>
<protein>
    <recommendedName>
        <fullName evidence="3">Transposase</fullName>
    </recommendedName>
</protein>
<evidence type="ECO:0008006" key="3">
    <source>
        <dbReference type="Google" id="ProtNLM"/>
    </source>
</evidence>
<accession>A0A7W9KFX0</accession>
<dbReference type="RefSeq" id="WP_221338020.1">
    <property type="nucleotide sequence ID" value="NZ_BAAAWY010000007.1"/>
</dbReference>
<evidence type="ECO:0000313" key="2">
    <source>
        <dbReference type="Proteomes" id="UP000585638"/>
    </source>
</evidence>
<gene>
    <name evidence="1" type="ORF">BJ998_003052</name>
</gene>
<sequence>MKVLVTQIREYIAHWNATATPFVWTATAEEILAKVRLVQVNVKKLVDNSAK</sequence>
<dbReference type="Proteomes" id="UP000585638">
    <property type="component" value="Unassembled WGS sequence"/>
</dbReference>
<comment type="caution">
    <text evidence="1">The sequence shown here is derived from an EMBL/GenBank/DDBJ whole genome shotgun (WGS) entry which is preliminary data.</text>
</comment>